<dbReference type="Proteomes" id="UP000192328">
    <property type="component" value="Unassembled WGS sequence"/>
</dbReference>
<gene>
    <name evidence="1" type="ORF">SAMN06297397_2292</name>
</gene>
<dbReference type="EMBL" id="FWXZ01000004">
    <property type="protein sequence ID" value="SMC73911.1"/>
    <property type="molecule type" value="Genomic_DNA"/>
</dbReference>
<organism evidence="1 2">
    <name type="scientific">Aristaeella lactis</name>
    <dbReference type="NCBI Taxonomy" id="3046383"/>
    <lineage>
        <taxon>Bacteria</taxon>
        <taxon>Bacillati</taxon>
        <taxon>Bacillota</taxon>
        <taxon>Clostridia</taxon>
        <taxon>Eubacteriales</taxon>
        <taxon>Aristaeellaceae</taxon>
        <taxon>Aristaeella</taxon>
    </lineage>
</organism>
<reference evidence="1" key="1">
    <citation type="submission" date="2017-04" db="EMBL/GenBank/DDBJ databases">
        <authorList>
            <person name="Varghese N."/>
            <person name="Submissions S."/>
        </authorList>
    </citation>
    <scope>NUCLEOTIDE SEQUENCE</scope>
    <source>
        <strain evidence="1">WTE2008</strain>
    </source>
</reference>
<evidence type="ECO:0000313" key="1">
    <source>
        <dbReference type="EMBL" id="SMC73911.1"/>
    </source>
</evidence>
<name>A0AC61PNL1_9FIRM</name>
<accession>A0AC61PNL1</accession>
<protein>
    <submittedName>
        <fullName evidence="1">Fucose permease</fullName>
    </submittedName>
</protein>
<comment type="caution">
    <text evidence="1">The sequence shown here is derived from an EMBL/GenBank/DDBJ whole genome shotgun (WGS) entry which is preliminary data.</text>
</comment>
<keyword evidence="2" id="KW-1185">Reference proteome</keyword>
<proteinExistence type="predicted"/>
<sequence length="402" mass="42958">MFSFLRRMDPSRRRLLLTCFYAFFCSGMVSLMLGSAMPDLKRSWGLSDSFSGVLLSAHSIGNMVAGFVSGIVPFWLGRRRSIALLASLAFLGMTLMAVTGAPGLLFAAFVLTGVGRGSVTNFNNHTVNVLTDGSPAAANILHACFAVGAITAPMAFLLLSRIAAWQAGLFFVVLCGAAAVFLFSRSQVPDDRPDRKQKEARTMAFLKEPAFLVFAGMMFCYICSEYAINGWLVTYLQHKQSLFTAMGEGDIAAYSQSMATLLWAVILAGRLTCAWLSRKVSQKILMFVASIGMAACFTGMLLASAVPVVTGCIAGMGFCMAGICPMIYSDAVHYTNTYPLATGTLLAFGATGGILMPALVGFLAQSGGFEMSMIAILVSIVLLTVFSAVNIRMKTRKGVSET</sequence>
<evidence type="ECO:0000313" key="2">
    <source>
        <dbReference type="Proteomes" id="UP000192328"/>
    </source>
</evidence>